<protein>
    <submittedName>
        <fullName evidence="2">Uncharacterized protein</fullName>
    </submittedName>
</protein>
<feature type="region of interest" description="Disordered" evidence="1">
    <location>
        <begin position="30"/>
        <end position="59"/>
    </location>
</feature>
<dbReference type="Proteomes" id="UP000276215">
    <property type="component" value="Unassembled WGS sequence"/>
</dbReference>
<dbReference type="EMBL" id="ML120520">
    <property type="protein sequence ID" value="RPA90570.1"/>
    <property type="molecule type" value="Genomic_DNA"/>
</dbReference>
<gene>
    <name evidence="2" type="ORF">L873DRAFT_1820897</name>
</gene>
<organism evidence="2 3">
    <name type="scientific">Choiromyces venosus 120613-1</name>
    <dbReference type="NCBI Taxonomy" id="1336337"/>
    <lineage>
        <taxon>Eukaryota</taxon>
        <taxon>Fungi</taxon>
        <taxon>Dikarya</taxon>
        <taxon>Ascomycota</taxon>
        <taxon>Pezizomycotina</taxon>
        <taxon>Pezizomycetes</taxon>
        <taxon>Pezizales</taxon>
        <taxon>Tuberaceae</taxon>
        <taxon>Choiromyces</taxon>
    </lineage>
</organism>
<evidence type="ECO:0000256" key="1">
    <source>
        <dbReference type="SAM" id="MobiDB-lite"/>
    </source>
</evidence>
<keyword evidence="3" id="KW-1185">Reference proteome</keyword>
<reference evidence="2 3" key="1">
    <citation type="journal article" date="2018" name="Nat. Ecol. Evol.">
        <title>Pezizomycetes genomes reveal the molecular basis of ectomycorrhizal truffle lifestyle.</title>
        <authorList>
            <person name="Murat C."/>
            <person name="Payen T."/>
            <person name="Noel B."/>
            <person name="Kuo A."/>
            <person name="Morin E."/>
            <person name="Chen J."/>
            <person name="Kohler A."/>
            <person name="Krizsan K."/>
            <person name="Balestrini R."/>
            <person name="Da Silva C."/>
            <person name="Montanini B."/>
            <person name="Hainaut M."/>
            <person name="Levati E."/>
            <person name="Barry K.W."/>
            <person name="Belfiori B."/>
            <person name="Cichocki N."/>
            <person name="Clum A."/>
            <person name="Dockter R.B."/>
            <person name="Fauchery L."/>
            <person name="Guy J."/>
            <person name="Iotti M."/>
            <person name="Le Tacon F."/>
            <person name="Lindquist E.A."/>
            <person name="Lipzen A."/>
            <person name="Malagnac F."/>
            <person name="Mello A."/>
            <person name="Molinier V."/>
            <person name="Miyauchi S."/>
            <person name="Poulain J."/>
            <person name="Riccioni C."/>
            <person name="Rubini A."/>
            <person name="Sitrit Y."/>
            <person name="Splivallo R."/>
            <person name="Traeger S."/>
            <person name="Wang M."/>
            <person name="Zifcakova L."/>
            <person name="Wipf D."/>
            <person name="Zambonelli A."/>
            <person name="Paolocci F."/>
            <person name="Nowrousian M."/>
            <person name="Ottonello S."/>
            <person name="Baldrian P."/>
            <person name="Spatafora J.W."/>
            <person name="Henrissat B."/>
            <person name="Nagy L.G."/>
            <person name="Aury J.M."/>
            <person name="Wincker P."/>
            <person name="Grigoriev I.V."/>
            <person name="Bonfante P."/>
            <person name="Martin F.M."/>
        </authorList>
    </citation>
    <scope>NUCLEOTIDE SEQUENCE [LARGE SCALE GENOMIC DNA]</scope>
    <source>
        <strain evidence="2 3">120613-1</strain>
    </source>
</reference>
<sequence length="59" mass="6905">MAKPNNMQNHRYRMPPGIWCKRNTTIKSRTRCPTTSGMKTQSPNRTCMSYRQSNKNNCP</sequence>
<dbReference type="AlphaFoldDB" id="A0A3N4J281"/>
<accession>A0A3N4J281</accession>
<evidence type="ECO:0000313" key="3">
    <source>
        <dbReference type="Proteomes" id="UP000276215"/>
    </source>
</evidence>
<proteinExistence type="predicted"/>
<evidence type="ECO:0000313" key="2">
    <source>
        <dbReference type="EMBL" id="RPA90570.1"/>
    </source>
</evidence>
<name>A0A3N4J281_9PEZI</name>